<dbReference type="Proteomes" id="UP001215712">
    <property type="component" value="Unassembled WGS sequence"/>
</dbReference>
<reference evidence="1" key="2">
    <citation type="submission" date="2023-01" db="EMBL/GenBank/DDBJ databases">
        <authorList>
            <person name="Petersen C."/>
        </authorList>
    </citation>
    <scope>NUCLEOTIDE SEQUENCE</scope>
    <source>
        <strain evidence="1">IBT 17514</strain>
    </source>
</reference>
<evidence type="ECO:0000313" key="2">
    <source>
        <dbReference type="Proteomes" id="UP001215712"/>
    </source>
</evidence>
<accession>A0AAD6HPJ7</accession>
<comment type="caution">
    <text evidence="1">The sequence shown here is derived from an EMBL/GenBank/DDBJ whole genome shotgun (WGS) entry which is preliminary data.</text>
</comment>
<keyword evidence="2" id="KW-1185">Reference proteome</keyword>
<protein>
    <submittedName>
        <fullName evidence="1">Uncharacterized protein</fullName>
    </submittedName>
</protein>
<gene>
    <name evidence="1" type="ORF">N7493_004768</name>
</gene>
<organism evidence="1 2">
    <name type="scientific">Penicillium malachiteum</name>
    <dbReference type="NCBI Taxonomy" id="1324776"/>
    <lineage>
        <taxon>Eukaryota</taxon>
        <taxon>Fungi</taxon>
        <taxon>Dikarya</taxon>
        <taxon>Ascomycota</taxon>
        <taxon>Pezizomycotina</taxon>
        <taxon>Eurotiomycetes</taxon>
        <taxon>Eurotiomycetidae</taxon>
        <taxon>Eurotiales</taxon>
        <taxon>Aspergillaceae</taxon>
        <taxon>Penicillium</taxon>
    </lineage>
</organism>
<reference evidence="1" key="1">
    <citation type="journal article" date="2023" name="IMA Fungus">
        <title>Comparative genomic study of the Penicillium genus elucidates a diverse pangenome and 15 lateral gene transfer events.</title>
        <authorList>
            <person name="Petersen C."/>
            <person name="Sorensen T."/>
            <person name="Nielsen M.R."/>
            <person name="Sondergaard T.E."/>
            <person name="Sorensen J.L."/>
            <person name="Fitzpatrick D.A."/>
            <person name="Frisvad J.C."/>
            <person name="Nielsen K.L."/>
        </authorList>
    </citation>
    <scope>NUCLEOTIDE SEQUENCE</scope>
    <source>
        <strain evidence="1">IBT 17514</strain>
    </source>
</reference>
<dbReference type="AlphaFoldDB" id="A0AAD6HPJ7"/>
<dbReference type="EMBL" id="JAQJAN010000005">
    <property type="protein sequence ID" value="KAJ5728438.1"/>
    <property type="molecule type" value="Genomic_DNA"/>
</dbReference>
<name>A0AAD6HPJ7_9EURO</name>
<sequence length="274" mass="31447">MGRLTRLHAVEGADYPKTLIVVVPGLFANSLAEQTCPHFMEWIQHCHAVLKPSLEVWAYLHDIKVKSIQSWELVCEAGRELYHELVTLCEDRVEDLDCNVITIGYRLGAFMLKKAIIEAYPQRSHDGESALLQCLDTMVMIGDPTLKDANREEWSSLVRKFLLLFSNQLPSEICCGQAVYCMKVISDRFEEITMYSRLFHISSSSVKSKPFFRRSETKYEGCVCDASVTVRKWTTADLDEVLSGDEGEQKQCVFHRQSKYHRKLDMIAANQWEP</sequence>
<proteinExistence type="predicted"/>
<evidence type="ECO:0000313" key="1">
    <source>
        <dbReference type="EMBL" id="KAJ5728438.1"/>
    </source>
</evidence>